<dbReference type="EMBL" id="JANAVB010000679">
    <property type="protein sequence ID" value="KAJ6853440.1"/>
    <property type="molecule type" value="Genomic_DNA"/>
</dbReference>
<evidence type="ECO:0000313" key="2">
    <source>
        <dbReference type="Proteomes" id="UP001140949"/>
    </source>
</evidence>
<accession>A0AAX6IJF4</accession>
<evidence type="ECO:0000313" key="1">
    <source>
        <dbReference type="EMBL" id="KAJ6853440.1"/>
    </source>
</evidence>
<keyword evidence="2" id="KW-1185">Reference proteome</keyword>
<reference evidence="1" key="1">
    <citation type="journal article" date="2023" name="GigaByte">
        <title>Genome assembly of the bearded iris, Iris pallida Lam.</title>
        <authorList>
            <person name="Bruccoleri R.E."/>
            <person name="Oakeley E.J."/>
            <person name="Faust A.M.E."/>
            <person name="Altorfer M."/>
            <person name="Dessus-Babus S."/>
            <person name="Burckhardt D."/>
            <person name="Oertli M."/>
            <person name="Naumann U."/>
            <person name="Petersen F."/>
            <person name="Wong J."/>
        </authorList>
    </citation>
    <scope>NUCLEOTIDE SEQUENCE</scope>
    <source>
        <strain evidence="1">GSM-AAB239-AS_SAM_17_03QT</strain>
    </source>
</reference>
<reference evidence="1" key="2">
    <citation type="submission" date="2023-04" db="EMBL/GenBank/DDBJ databases">
        <authorList>
            <person name="Bruccoleri R.E."/>
            <person name="Oakeley E.J."/>
            <person name="Faust A.-M."/>
            <person name="Dessus-Babus S."/>
            <person name="Altorfer M."/>
            <person name="Burckhardt D."/>
            <person name="Oertli M."/>
            <person name="Naumann U."/>
            <person name="Petersen F."/>
            <person name="Wong J."/>
        </authorList>
    </citation>
    <scope>NUCLEOTIDE SEQUENCE</scope>
    <source>
        <strain evidence="1">GSM-AAB239-AS_SAM_17_03QT</strain>
        <tissue evidence="1">Leaf</tissue>
    </source>
</reference>
<comment type="caution">
    <text evidence="1">The sequence shown here is derived from an EMBL/GenBank/DDBJ whole genome shotgun (WGS) entry which is preliminary data.</text>
</comment>
<dbReference type="AlphaFoldDB" id="A0AAX6IJF4"/>
<name>A0AAX6IJF4_IRIPA</name>
<dbReference type="Proteomes" id="UP001140949">
    <property type="component" value="Unassembled WGS sequence"/>
</dbReference>
<protein>
    <submittedName>
        <fullName evidence="1">CASP-like protein 4U1 isoform X1</fullName>
    </submittedName>
</protein>
<sequence>MAWAHRSRSRWLSAGNCRCPAIGSRGRSAQEQLWRRPPRRWSSGPLVDGLPEVGGAWRTVRRRGDRRRLATPLGRRMLLTADDVEHDEGCWLEDVADPEEVTAIVGVWPLVVRQYRCWRSAGPIGSPADTHVRVRVFALFLLVFVVVVRRCFNGGDGVVIYWTRSW</sequence>
<organism evidence="1 2">
    <name type="scientific">Iris pallida</name>
    <name type="common">Sweet iris</name>
    <dbReference type="NCBI Taxonomy" id="29817"/>
    <lineage>
        <taxon>Eukaryota</taxon>
        <taxon>Viridiplantae</taxon>
        <taxon>Streptophyta</taxon>
        <taxon>Embryophyta</taxon>
        <taxon>Tracheophyta</taxon>
        <taxon>Spermatophyta</taxon>
        <taxon>Magnoliopsida</taxon>
        <taxon>Liliopsida</taxon>
        <taxon>Asparagales</taxon>
        <taxon>Iridaceae</taxon>
        <taxon>Iridoideae</taxon>
        <taxon>Irideae</taxon>
        <taxon>Iris</taxon>
    </lineage>
</organism>
<proteinExistence type="predicted"/>
<gene>
    <name evidence="1" type="ORF">M6B38_250580</name>
</gene>